<dbReference type="GO" id="GO:0006633">
    <property type="term" value="P:fatty acid biosynthetic process"/>
    <property type="evidence" value="ECO:0007669"/>
    <property type="project" value="InterPro"/>
</dbReference>
<dbReference type="SMART" id="SM00829">
    <property type="entry name" value="PKS_ER"/>
    <property type="match status" value="1"/>
</dbReference>
<dbReference type="InterPro" id="IPR049900">
    <property type="entry name" value="PKS_mFAS_DH"/>
</dbReference>
<evidence type="ECO:0000256" key="2">
    <source>
        <dbReference type="ARBA" id="ARBA00004496"/>
    </source>
</evidence>
<dbReference type="SMART" id="SM00826">
    <property type="entry name" value="PKS_DH"/>
    <property type="match status" value="1"/>
</dbReference>
<dbReference type="Pfam" id="PF08659">
    <property type="entry name" value="KR"/>
    <property type="match status" value="1"/>
</dbReference>
<dbReference type="SUPFAM" id="SSF50129">
    <property type="entry name" value="GroES-like"/>
    <property type="match status" value="1"/>
</dbReference>
<feature type="region of interest" description="C-terminal hotdog fold" evidence="10">
    <location>
        <begin position="1187"/>
        <end position="1341"/>
    </location>
</feature>
<dbReference type="InterPro" id="IPR042104">
    <property type="entry name" value="PKS_dehydratase_sf"/>
</dbReference>
<dbReference type="FunFam" id="3.40.47.10:FF:000019">
    <property type="entry name" value="Polyketide synthase type I"/>
    <property type="match status" value="1"/>
</dbReference>
<evidence type="ECO:0000256" key="1">
    <source>
        <dbReference type="ARBA" id="ARBA00003299"/>
    </source>
</evidence>
<protein>
    <submittedName>
        <fullName evidence="15">SDR family NAD(P)-dependent oxidoreductase</fullName>
    </submittedName>
</protein>
<dbReference type="InterPro" id="IPR011032">
    <property type="entry name" value="GroES-like_sf"/>
</dbReference>
<dbReference type="SMART" id="SM00823">
    <property type="entry name" value="PKS_PP"/>
    <property type="match status" value="1"/>
</dbReference>
<dbReference type="SUPFAM" id="SSF53901">
    <property type="entry name" value="Thiolase-like"/>
    <property type="match status" value="1"/>
</dbReference>
<feature type="compositionally biased region" description="Basic and acidic residues" evidence="11">
    <location>
        <begin position="42"/>
        <end position="58"/>
    </location>
</feature>
<gene>
    <name evidence="15" type="ORF">FPS98_28015</name>
</gene>
<feature type="domain" description="Ketosynthase family 3 (KS3)" evidence="13">
    <location>
        <begin position="442"/>
        <end position="864"/>
    </location>
</feature>
<dbReference type="GO" id="GO:0071770">
    <property type="term" value="P:DIM/DIP cell wall layer assembly"/>
    <property type="evidence" value="ECO:0007669"/>
    <property type="project" value="TreeGrafter"/>
</dbReference>
<feature type="region of interest" description="N-terminal hotdog fold" evidence="10">
    <location>
        <begin position="1047"/>
        <end position="1173"/>
    </location>
</feature>
<dbReference type="SMART" id="SM00825">
    <property type="entry name" value="PKS_KS"/>
    <property type="match status" value="1"/>
</dbReference>
<dbReference type="Gene3D" id="1.10.1200.10">
    <property type="entry name" value="ACP-like"/>
    <property type="match status" value="1"/>
</dbReference>
<keyword evidence="7" id="KW-0808">Transferase</keyword>
<keyword evidence="4" id="KW-0596">Phosphopantetheine</keyword>
<feature type="active site" description="Proton acceptor; for dehydratase activity" evidence="10">
    <location>
        <position position="1076"/>
    </location>
</feature>
<dbReference type="Gene3D" id="3.10.129.110">
    <property type="entry name" value="Polyketide synthase dehydratase"/>
    <property type="match status" value="1"/>
</dbReference>
<dbReference type="InterPro" id="IPR057326">
    <property type="entry name" value="KR_dom"/>
</dbReference>
<organism evidence="15 16">
    <name type="scientific">Brevibacillus brevis</name>
    <name type="common">Bacillus brevis</name>
    <dbReference type="NCBI Taxonomy" id="1393"/>
    <lineage>
        <taxon>Bacteria</taxon>
        <taxon>Bacillati</taxon>
        <taxon>Bacillota</taxon>
        <taxon>Bacilli</taxon>
        <taxon>Bacillales</taxon>
        <taxon>Paenibacillaceae</taxon>
        <taxon>Brevibacillus</taxon>
    </lineage>
</organism>
<dbReference type="PROSITE" id="PS52019">
    <property type="entry name" value="PKS_MFAS_DH"/>
    <property type="match status" value="1"/>
</dbReference>
<dbReference type="InterPro" id="IPR049551">
    <property type="entry name" value="PKS_DH_C"/>
</dbReference>
<feature type="active site" description="Proton donor; for dehydratase activity" evidence="10">
    <location>
        <position position="1249"/>
    </location>
</feature>
<comment type="subcellular location">
    <subcellularLocation>
        <location evidence="2">Cytoplasm</location>
    </subcellularLocation>
</comment>
<dbReference type="InterPro" id="IPR013968">
    <property type="entry name" value="PKS_KR"/>
</dbReference>
<dbReference type="Gene3D" id="3.40.50.720">
    <property type="entry name" value="NAD(P)-binding Rossmann-like Domain"/>
    <property type="match status" value="2"/>
</dbReference>
<dbReference type="InterPro" id="IPR050091">
    <property type="entry name" value="PKS_NRPS_Biosynth_Enz"/>
</dbReference>
<dbReference type="RefSeq" id="WP_144619019.1">
    <property type="nucleotide sequence ID" value="NZ_CP042161.1"/>
</dbReference>
<dbReference type="GO" id="GO:0004312">
    <property type="term" value="F:fatty acid synthase activity"/>
    <property type="evidence" value="ECO:0007669"/>
    <property type="project" value="TreeGrafter"/>
</dbReference>
<sequence>MNIQEILSALQAGEVSSEDAKRRIMALKAAEGLKIPSPADQADSRSPEPEKAGLKVDSRQSVKSDSAGLVVSNVHHISEVSLRPWSVSEPSFGEMTIQVMASAVNFPDIMCVNGLYPTMPDYPFVPGFEVAGIVTRIGKGVEEFRIGDEVIALTGKQLGGHASEVNVAAANAVRKPANITFEDGCSLPVVFSTVYLAFETGKLAPGEQVLIQTATGGCGLIALQLANLKGCKIYGTSSKAEKLDLLDRLGVAAAIDYSASPFDREIASLTNGRGVDVVLNMLAGDAIQKGLNCLAPSGRYLELAVHALKTSGKLDLSGLVHNQTIHSIDLRRLSAQKGFNKELLHVMVDLLQTEKIVPIVSRIYPIQRIQEALEYVSSGQHIGKVVISRMAEDMTDRTDELIERMRRQKSQRLESFELHSAQAAVRSQEDMPKEKSRKTPDLDGIAIIGMSGQFPKAANIDELWDNICKGEDCVSEIPAERWSLERYYDPDPKKPGKTYSKWMGVLEDADKFDPLFFQISPVEAEYMDPQQRLFLANSWACIENAGLRPSDLSGSRCGVFAGCGTGDYGRMERGEELHAQNLMGTSVSILSARISYLLNLKGPCMAIDTACSSSLVAISEACSSLLLDNCDMALAGGVNVMSGPAMHIMTSKSGMLSKDGRCYTFDNRANGFVPGEGTGVLLLKRLSDAVRDKDPVYAVIRGWGINQDGKTNGITAPSAASQEELEKSVFDKFGINPETISLVEAHGTGTKLGDPIEVEALTASFAAYTDKKGYCALGSIKSNIGHLLAASGVSGVIKVVQSLKHRMLPPTIHFDSLNEHIRLDGSPFFVNTSLKKWEIESGIRRASVSSFGFSGTNAYMVIEEYNPESPGHSAPPMDQPLLFPVSAKTEDGLDDAVASLKAFLLRETDICLSDVALTLQAGREEMDVRAAFTANTKEELLQAMEDHLLRRPSSCVFSGKVNRRQIRNAIASGEELPSEHETSSSQAVKLADAAKKWVQGLQALPLVNGGERIHMPTYPFAKERYWLEAKASDRDPLHTKILTERLHPLVHRNTSVLGKTRFSASFTNEETLLRDHVVSGQSIMPGMAYLEMARAAVELATDYVHKGQAITLENVVWLRPFIAKATAGHLHVSLTQEGDNQVSFCILAGPSKADANEGPIYSKGTAVIHAASAPPQLDVQAIRAQCSFAKLDPETFYGAFEKMGIAYGPGYRAVKTIEIGEDCAIAKIHLPAAMSDETQRIGCNPVLLDAAAQSTIGFALHSQGRQIDAEANGPYVPFAIQELTVYRPCTSVMWAVTRIRKAEASGDSLRVFDIDLCDEEGHVCAAMRGLSTKSAGKSGAWSFNTHQAETDGSHQLPDGLFLLPTWELAAFNEAPALQHVPDADIVIGGTPEQINQINHRYPAAQPLSFEAEASIEDMAQKLSNYNDLKHIIWISPVHPIQTVRDEGIISEQKDGVFQLFRLIKSLLEIGFGSRPLHWSIITVEAQPIRAGETSGFAHAGVHGLVGSMAKEYPNWSVCLLDIGLKDELPLDVLPSLPMDAKGNAWGYRKGDWYKQMLVPVKSLPMERTAYRHGGVYVVIGGAGGIGEVWTEYMIRTYQAQIVWIGRREMDEAIRAKIARLGDLGPAPSYIRADAANLASLQQAYETIKARYTRIHGIVHSAIVLLDQSLAKMDEQRFEAGYAAKNGTAVRTAQVFDREQLDFVLFFSSFNSFLKSRGQSNYTAGCTFSDAFAAKLASEWSCAVKTINWGYWGSVGTVSTEALREKMARIGMGSVEPDEAMDVVERLLAGKVNQLCFVKTTKPLYIEETAADQHITVLPERFGSVISRIRSVFAPAPFQALSSAARPIEEKTGSIPDAKQRAEVLSLVREAVAMLLKVDEQDIEPDAELAEYGLDPVKMSLLTEMINQRLGIDVTPELVIRHRSFRELADRIADIRGKLGVS</sequence>
<keyword evidence="9" id="KW-0511">Multifunctional enzyme</keyword>
<dbReference type="InterPro" id="IPR016039">
    <property type="entry name" value="Thiolase-like"/>
</dbReference>
<evidence type="ECO:0000313" key="16">
    <source>
        <dbReference type="Proteomes" id="UP000317713"/>
    </source>
</evidence>
<dbReference type="CDD" id="cd08953">
    <property type="entry name" value="KR_2_SDR_x"/>
    <property type="match status" value="1"/>
</dbReference>
<dbReference type="GO" id="GO:0016491">
    <property type="term" value="F:oxidoreductase activity"/>
    <property type="evidence" value="ECO:0007669"/>
    <property type="project" value="InterPro"/>
</dbReference>
<dbReference type="Gene3D" id="3.40.47.10">
    <property type="match status" value="1"/>
</dbReference>
<accession>A0A517IF75</accession>
<dbReference type="InterPro" id="IPR013154">
    <property type="entry name" value="ADH-like_N"/>
</dbReference>
<evidence type="ECO:0000256" key="5">
    <source>
        <dbReference type="ARBA" id="ARBA00022490"/>
    </source>
</evidence>
<dbReference type="EMBL" id="CP042161">
    <property type="protein sequence ID" value="QDS37508.1"/>
    <property type="molecule type" value="Genomic_DNA"/>
</dbReference>
<dbReference type="Pfam" id="PF14765">
    <property type="entry name" value="PS-DH"/>
    <property type="match status" value="1"/>
</dbReference>
<dbReference type="Pfam" id="PF21089">
    <property type="entry name" value="PKS_DH_N"/>
    <property type="match status" value="1"/>
</dbReference>
<comment type="pathway">
    <text evidence="3">Antibiotic biosynthesis; bacillaene biosynthesis.</text>
</comment>
<evidence type="ECO:0000259" key="14">
    <source>
        <dbReference type="PROSITE" id="PS52019"/>
    </source>
</evidence>
<dbReference type="PROSITE" id="PS52004">
    <property type="entry name" value="KS3_2"/>
    <property type="match status" value="1"/>
</dbReference>
<evidence type="ECO:0000256" key="7">
    <source>
        <dbReference type="ARBA" id="ARBA00022679"/>
    </source>
</evidence>
<dbReference type="Pfam" id="PF02801">
    <property type="entry name" value="Ketoacyl-synt_C"/>
    <property type="match status" value="1"/>
</dbReference>
<evidence type="ECO:0000256" key="6">
    <source>
        <dbReference type="ARBA" id="ARBA00022553"/>
    </source>
</evidence>
<dbReference type="PROSITE" id="PS00606">
    <property type="entry name" value="KS3_1"/>
    <property type="match status" value="1"/>
</dbReference>
<dbReference type="InterPro" id="IPR020843">
    <property type="entry name" value="ER"/>
</dbReference>
<evidence type="ECO:0000259" key="12">
    <source>
        <dbReference type="PROSITE" id="PS50075"/>
    </source>
</evidence>
<dbReference type="InterPro" id="IPR020806">
    <property type="entry name" value="PKS_PP-bd"/>
</dbReference>
<dbReference type="Gene3D" id="3.90.180.10">
    <property type="entry name" value="Medium-chain alcohol dehydrogenases, catalytic domain"/>
    <property type="match status" value="1"/>
</dbReference>
<evidence type="ECO:0000256" key="9">
    <source>
        <dbReference type="ARBA" id="ARBA00023268"/>
    </source>
</evidence>
<feature type="region of interest" description="Disordered" evidence="11">
    <location>
        <begin position="35"/>
        <end position="58"/>
    </location>
</feature>
<feature type="domain" description="PKS/mFAS DH" evidence="14">
    <location>
        <begin position="1047"/>
        <end position="1341"/>
    </location>
</feature>
<evidence type="ECO:0000256" key="8">
    <source>
        <dbReference type="ARBA" id="ARBA00022737"/>
    </source>
</evidence>
<evidence type="ECO:0000259" key="13">
    <source>
        <dbReference type="PROSITE" id="PS52004"/>
    </source>
</evidence>
<dbReference type="SMART" id="SM00822">
    <property type="entry name" value="PKS_KR"/>
    <property type="match status" value="1"/>
</dbReference>
<dbReference type="PROSITE" id="PS50075">
    <property type="entry name" value="CARRIER"/>
    <property type="match status" value="1"/>
</dbReference>
<dbReference type="PANTHER" id="PTHR43775:SF37">
    <property type="entry name" value="SI:DKEY-61P9.11"/>
    <property type="match status" value="1"/>
</dbReference>
<dbReference type="InterPro" id="IPR014031">
    <property type="entry name" value="Ketoacyl_synth_C"/>
</dbReference>
<dbReference type="InterPro" id="IPR018201">
    <property type="entry name" value="Ketoacyl_synth_AS"/>
</dbReference>
<dbReference type="InterPro" id="IPR036291">
    <property type="entry name" value="NAD(P)-bd_dom_sf"/>
</dbReference>
<name>A0A517IF75_BREBE</name>
<dbReference type="InterPro" id="IPR049552">
    <property type="entry name" value="PKS_DH_N"/>
</dbReference>
<dbReference type="Proteomes" id="UP000317713">
    <property type="component" value="Chromosome"/>
</dbReference>
<dbReference type="Pfam" id="PF08240">
    <property type="entry name" value="ADH_N"/>
    <property type="match status" value="1"/>
</dbReference>
<dbReference type="InterPro" id="IPR009081">
    <property type="entry name" value="PP-bd_ACP"/>
</dbReference>
<dbReference type="InterPro" id="IPR054514">
    <property type="entry name" value="RhiE-like_linker"/>
</dbReference>
<dbReference type="InterPro" id="IPR020807">
    <property type="entry name" value="PKS_DH"/>
</dbReference>
<reference evidence="15 16" key="1">
    <citation type="submission" date="2019-07" db="EMBL/GenBank/DDBJ databases">
        <title>Characterization of Brevibacillus brevis HK544, as a potential biocontrol agent.</title>
        <authorList>
            <person name="Kim H."/>
        </authorList>
    </citation>
    <scope>NUCLEOTIDE SEQUENCE [LARGE SCALE GENOMIC DNA]</scope>
    <source>
        <strain evidence="15 16">HK544</strain>
    </source>
</reference>
<dbReference type="InterPro" id="IPR014030">
    <property type="entry name" value="Ketoacyl_synth_N"/>
</dbReference>
<dbReference type="SUPFAM" id="SSF47336">
    <property type="entry name" value="ACP-like"/>
    <property type="match status" value="1"/>
</dbReference>
<dbReference type="Pfam" id="PF22336">
    <property type="entry name" value="RhiE-like_linker"/>
    <property type="match status" value="1"/>
</dbReference>
<feature type="domain" description="Carrier" evidence="12">
    <location>
        <begin position="1861"/>
        <end position="1935"/>
    </location>
</feature>
<keyword evidence="8" id="KW-0677">Repeat</keyword>
<dbReference type="SUPFAM" id="SSF51735">
    <property type="entry name" value="NAD(P)-binding Rossmann-fold domains"/>
    <property type="match status" value="3"/>
</dbReference>
<dbReference type="PANTHER" id="PTHR43775">
    <property type="entry name" value="FATTY ACID SYNTHASE"/>
    <property type="match status" value="1"/>
</dbReference>
<evidence type="ECO:0000313" key="15">
    <source>
        <dbReference type="EMBL" id="QDS37508.1"/>
    </source>
</evidence>
<comment type="function">
    <text evidence="1">Involved in some intermediate steps for the synthesis of the antibiotic polyketide bacillaene which is involved in secondary metabolism.</text>
</comment>
<dbReference type="GO" id="GO:0005737">
    <property type="term" value="C:cytoplasm"/>
    <property type="evidence" value="ECO:0007669"/>
    <property type="project" value="UniProtKB-SubCell"/>
</dbReference>
<dbReference type="GO" id="GO:0031177">
    <property type="term" value="F:phosphopantetheine binding"/>
    <property type="evidence" value="ECO:0007669"/>
    <property type="project" value="InterPro"/>
</dbReference>
<dbReference type="Pfam" id="PF00550">
    <property type="entry name" value="PP-binding"/>
    <property type="match status" value="1"/>
</dbReference>
<keyword evidence="6" id="KW-0597">Phosphoprotein</keyword>
<proteinExistence type="predicted"/>
<dbReference type="InterPro" id="IPR036736">
    <property type="entry name" value="ACP-like_sf"/>
</dbReference>
<dbReference type="Gene3D" id="1.10.1240.100">
    <property type="match status" value="1"/>
</dbReference>
<dbReference type="Pfam" id="PF13602">
    <property type="entry name" value="ADH_zinc_N_2"/>
    <property type="match status" value="1"/>
</dbReference>
<evidence type="ECO:0000256" key="4">
    <source>
        <dbReference type="ARBA" id="ARBA00022450"/>
    </source>
</evidence>
<dbReference type="GO" id="GO:0005886">
    <property type="term" value="C:plasma membrane"/>
    <property type="evidence" value="ECO:0007669"/>
    <property type="project" value="TreeGrafter"/>
</dbReference>
<dbReference type="InterPro" id="IPR020841">
    <property type="entry name" value="PKS_Beta-ketoAc_synthase_dom"/>
</dbReference>
<dbReference type="GO" id="GO:0004315">
    <property type="term" value="F:3-oxoacyl-[acyl-carrier-protein] synthase activity"/>
    <property type="evidence" value="ECO:0007669"/>
    <property type="project" value="InterPro"/>
</dbReference>
<dbReference type="Pfam" id="PF00109">
    <property type="entry name" value="ketoacyl-synt"/>
    <property type="match status" value="1"/>
</dbReference>
<keyword evidence="5" id="KW-0963">Cytoplasm</keyword>
<evidence type="ECO:0000256" key="10">
    <source>
        <dbReference type="PROSITE-ProRule" id="PRU01363"/>
    </source>
</evidence>
<evidence type="ECO:0000256" key="11">
    <source>
        <dbReference type="SAM" id="MobiDB-lite"/>
    </source>
</evidence>
<evidence type="ECO:0000256" key="3">
    <source>
        <dbReference type="ARBA" id="ARBA00004789"/>
    </source>
</evidence>
<dbReference type="CDD" id="cd00833">
    <property type="entry name" value="PKS"/>
    <property type="match status" value="1"/>
</dbReference>